<dbReference type="HOGENOM" id="CLU_045995_0_0_1"/>
<dbReference type="eggNOG" id="ENOG502S64P">
    <property type="taxonomic scope" value="Eukaryota"/>
</dbReference>
<sequence>MAGDQVITAEPVEAVDIIEDFLKTYTKERDYYGRLAEHVKSICENFLSSSAHDALVTCRAKGVRSLRNKLYRRHPEKQYRAEQEIKADIQDLVGVRISLFFPHHKDEVDAILSTKFDVREQLNHPKPAPKGDITEANEFMNAETGRKTAAQKDSTRRLASQSDYENRFRGYQATHYRVLLSGESRSRYFDSTELIEIQVMSVLHSAWSEVEHNILYKRLKGTPSFPERQMLDGLSGLVSVGELYLEQLHTMYKSRIRSDEDLEEPFANKYELGTFLFAKLRDAGLENKYSLSSVELLRKFLSLKCVALNTKRKLDAKLRDINLAAGFRSRFDNPNCPKPNICLLIMEHLYFVPGKDLRPRAPEADEKDLCSILISTIISLDELFPPVHFWEGELTDKERESSSPGASLALENLKWLVRDQAPKNVFLGHKDPLTREEKEKLNQLWGWFRQHPSQTVRFVFDVSRLGVLRQFPEDIALLERTYHLIKDYFEE</sequence>
<dbReference type="CDD" id="cd05399">
    <property type="entry name" value="NT_Rel-Spo_like"/>
    <property type="match status" value="1"/>
</dbReference>
<comment type="caution">
    <text evidence="2">The sequence shown here is derived from an EMBL/GenBank/DDBJ whole genome shotgun (WGS) entry which is preliminary data.</text>
</comment>
<accession>K2S1E3</accession>
<dbReference type="InParanoid" id="K2S1E3"/>
<dbReference type="EMBL" id="AHHD01000277">
    <property type="protein sequence ID" value="EKG16329.1"/>
    <property type="molecule type" value="Genomic_DNA"/>
</dbReference>
<gene>
    <name evidence="2" type="ORF">MPH_06456</name>
</gene>
<proteinExistence type="predicted"/>
<dbReference type="SMART" id="SM00954">
    <property type="entry name" value="RelA_SpoT"/>
    <property type="match status" value="1"/>
</dbReference>
<dbReference type="PANTHER" id="PTHR41773">
    <property type="entry name" value="GTP PYROPHOSPHATASE-RELATED"/>
    <property type="match status" value="1"/>
</dbReference>
<dbReference type="STRING" id="1126212.K2S1E3"/>
<feature type="domain" description="RelA/SpoT" evidence="1">
    <location>
        <begin position="58"/>
        <end position="222"/>
    </location>
</feature>
<dbReference type="Pfam" id="PF04607">
    <property type="entry name" value="RelA_SpoT"/>
    <property type="match status" value="1"/>
</dbReference>
<dbReference type="OrthoDB" id="4719016at2759"/>
<dbReference type="Gene3D" id="3.30.460.10">
    <property type="entry name" value="Beta Polymerase, domain 2"/>
    <property type="match status" value="1"/>
</dbReference>
<dbReference type="PANTHER" id="PTHR41773:SF1">
    <property type="entry name" value="RELA_SPOT DOMAIN-CONTAINING PROTEIN"/>
    <property type="match status" value="1"/>
</dbReference>
<dbReference type="InterPro" id="IPR043519">
    <property type="entry name" value="NT_sf"/>
</dbReference>
<evidence type="ECO:0000313" key="2">
    <source>
        <dbReference type="EMBL" id="EKG16329.1"/>
    </source>
</evidence>
<evidence type="ECO:0000313" key="3">
    <source>
        <dbReference type="Proteomes" id="UP000007129"/>
    </source>
</evidence>
<dbReference type="Proteomes" id="UP000007129">
    <property type="component" value="Unassembled WGS sequence"/>
</dbReference>
<name>K2S1E3_MACPH</name>
<dbReference type="VEuPathDB" id="FungiDB:MPH_06456"/>
<protein>
    <submittedName>
        <fullName evidence="2">RelA/SpoT</fullName>
    </submittedName>
</protein>
<dbReference type="SUPFAM" id="SSF81301">
    <property type="entry name" value="Nucleotidyltransferase"/>
    <property type="match status" value="1"/>
</dbReference>
<reference evidence="2 3" key="1">
    <citation type="journal article" date="2012" name="BMC Genomics">
        <title>Tools to kill: Genome of one of the most destructive plant pathogenic fungi Macrophomina phaseolina.</title>
        <authorList>
            <person name="Islam M.S."/>
            <person name="Haque M.S."/>
            <person name="Islam M.M."/>
            <person name="Emdad E.M."/>
            <person name="Halim A."/>
            <person name="Hossen Q.M.M."/>
            <person name="Hossain M.Z."/>
            <person name="Ahmed B."/>
            <person name="Rahim S."/>
            <person name="Rahman M.S."/>
            <person name="Alam M.M."/>
            <person name="Hou S."/>
            <person name="Wan X."/>
            <person name="Saito J.A."/>
            <person name="Alam M."/>
        </authorList>
    </citation>
    <scope>NUCLEOTIDE SEQUENCE [LARGE SCALE GENOMIC DNA]</scope>
    <source>
        <strain evidence="2 3">MS6</strain>
    </source>
</reference>
<organism evidence="2 3">
    <name type="scientific">Macrophomina phaseolina (strain MS6)</name>
    <name type="common">Charcoal rot fungus</name>
    <dbReference type="NCBI Taxonomy" id="1126212"/>
    <lineage>
        <taxon>Eukaryota</taxon>
        <taxon>Fungi</taxon>
        <taxon>Dikarya</taxon>
        <taxon>Ascomycota</taxon>
        <taxon>Pezizomycotina</taxon>
        <taxon>Dothideomycetes</taxon>
        <taxon>Dothideomycetes incertae sedis</taxon>
        <taxon>Botryosphaeriales</taxon>
        <taxon>Botryosphaeriaceae</taxon>
        <taxon>Macrophomina</taxon>
    </lineage>
</organism>
<dbReference type="AlphaFoldDB" id="K2S1E3"/>
<dbReference type="GO" id="GO:0015969">
    <property type="term" value="P:guanosine tetraphosphate metabolic process"/>
    <property type="evidence" value="ECO:0007669"/>
    <property type="project" value="InterPro"/>
</dbReference>
<evidence type="ECO:0000259" key="1">
    <source>
        <dbReference type="SMART" id="SM00954"/>
    </source>
</evidence>
<dbReference type="InterPro" id="IPR007685">
    <property type="entry name" value="RelA_SpoT"/>
</dbReference>